<dbReference type="Proteomes" id="UP000001593">
    <property type="component" value="Unassembled WGS sequence"/>
</dbReference>
<dbReference type="GO" id="GO:0043235">
    <property type="term" value="C:receptor complex"/>
    <property type="evidence" value="ECO:0000318"/>
    <property type="project" value="GO_Central"/>
</dbReference>
<dbReference type="STRING" id="45351.A7T0S6"/>
<comment type="subcellular location">
    <subcellularLocation>
        <location evidence="1 17">Membrane</location>
        <topology evidence="1 17">Single-pass type I membrane protein</topology>
    </subcellularLocation>
</comment>
<dbReference type="PROSITE" id="PS50011">
    <property type="entry name" value="PROTEIN_KINASE_DOM"/>
    <property type="match status" value="1"/>
</dbReference>
<dbReference type="CDD" id="cd14143">
    <property type="entry name" value="STKc_TGFbR1_ACVR1b_ACVR1c"/>
    <property type="match status" value="1"/>
</dbReference>
<evidence type="ECO:0000256" key="14">
    <source>
        <dbReference type="ARBA" id="ARBA00023170"/>
    </source>
</evidence>
<keyword evidence="8 15" id="KW-0547">Nucleotide-binding</keyword>
<dbReference type="GO" id="GO:0004674">
    <property type="term" value="F:protein serine/threonine kinase activity"/>
    <property type="evidence" value="ECO:0000318"/>
    <property type="project" value="GO_Central"/>
</dbReference>
<dbReference type="GO" id="GO:0071363">
    <property type="term" value="P:cellular response to growth factor stimulus"/>
    <property type="evidence" value="ECO:0000318"/>
    <property type="project" value="GO_Central"/>
</dbReference>
<dbReference type="GO" id="GO:0005886">
    <property type="term" value="C:plasma membrane"/>
    <property type="evidence" value="ECO:0000318"/>
    <property type="project" value="GO_Central"/>
</dbReference>
<dbReference type="FunFam" id="3.30.200.20:FF:000023">
    <property type="entry name" value="Receptor protein serine/threonine kinase"/>
    <property type="match status" value="1"/>
</dbReference>
<protein>
    <recommendedName>
        <fullName evidence="17">Serine/threonine-protein kinase receptor</fullName>
        <ecNumber evidence="17">2.7.11.30</ecNumber>
    </recommendedName>
</protein>
<proteinExistence type="inferred from homology"/>
<dbReference type="SMR" id="A7T0S6"/>
<dbReference type="InterPro" id="IPR008271">
    <property type="entry name" value="Ser/Thr_kinase_AS"/>
</dbReference>
<dbReference type="Pfam" id="PF07714">
    <property type="entry name" value="PK_Tyr_Ser-Thr"/>
    <property type="match status" value="1"/>
</dbReference>
<dbReference type="GO" id="GO:0005524">
    <property type="term" value="F:ATP binding"/>
    <property type="evidence" value="ECO:0007669"/>
    <property type="project" value="UniProtKB-UniRule"/>
</dbReference>
<evidence type="ECO:0000256" key="5">
    <source>
        <dbReference type="ARBA" id="ARBA00022692"/>
    </source>
</evidence>
<dbReference type="InParanoid" id="A7T0S6"/>
<dbReference type="PROSITE" id="PS00108">
    <property type="entry name" value="PROTEIN_KINASE_ST"/>
    <property type="match status" value="1"/>
</dbReference>
<dbReference type="GO" id="GO:0004675">
    <property type="term" value="F:transmembrane receptor protein serine/threonine kinase activity"/>
    <property type="evidence" value="ECO:0007669"/>
    <property type="project" value="UniProtKB-EC"/>
</dbReference>
<evidence type="ECO:0000259" key="18">
    <source>
        <dbReference type="PROSITE" id="PS50011"/>
    </source>
</evidence>
<accession>A7T0S6</accession>
<keyword evidence="10 15" id="KW-0067">ATP-binding</keyword>
<comment type="catalytic activity">
    <reaction evidence="17">
        <text>L-threonyl-[receptor-protein] + ATP = O-phospho-L-threonyl-[receptor-protein] + ADP + H(+)</text>
        <dbReference type="Rhea" id="RHEA:44880"/>
        <dbReference type="Rhea" id="RHEA-COMP:11024"/>
        <dbReference type="Rhea" id="RHEA-COMP:11025"/>
        <dbReference type="ChEBI" id="CHEBI:15378"/>
        <dbReference type="ChEBI" id="CHEBI:30013"/>
        <dbReference type="ChEBI" id="CHEBI:30616"/>
        <dbReference type="ChEBI" id="CHEBI:61977"/>
        <dbReference type="ChEBI" id="CHEBI:456216"/>
        <dbReference type="EC" id="2.7.11.30"/>
    </reaction>
</comment>
<keyword evidence="9 17" id="KW-0418">Kinase</keyword>
<comment type="similarity">
    <text evidence="2 17">Belongs to the protein kinase superfamily. TKL Ser/Thr protein kinase family. TGFB receptor subfamily.</text>
</comment>
<dbReference type="AlphaFoldDB" id="A7T0S6"/>
<keyword evidence="6 17" id="KW-0479">Metal-binding</keyword>
<evidence type="ECO:0000256" key="9">
    <source>
        <dbReference type="ARBA" id="ARBA00022777"/>
    </source>
</evidence>
<dbReference type="EC" id="2.7.11.30" evidence="17"/>
<dbReference type="InterPro" id="IPR045860">
    <property type="entry name" value="Snake_toxin-like_sf"/>
</dbReference>
<dbReference type="PANTHER" id="PTHR23255">
    <property type="entry name" value="TRANSFORMING GROWTH FACTOR-BETA RECEPTOR TYPE I AND II"/>
    <property type="match status" value="1"/>
</dbReference>
<dbReference type="HOGENOM" id="CLU_000288_8_1_1"/>
<evidence type="ECO:0000256" key="16">
    <source>
        <dbReference type="RuleBase" id="RU000304"/>
    </source>
</evidence>
<dbReference type="PROSITE" id="PS51256">
    <property type="entry name" value="GS"/>
    <property type="match status" value="1"/>
</dbReference>
<keyword evidence="17" id="KW-0464">Manganese</keyword>
<keyword evidence="13 17" id="KW-0472">Membrane</keyword>
<evidence type="ECO:0000256" key="8">
    <source>
        <dbReference type="ARBA" id="ARBA00022741"/>
    </source>
</evidence>
<dbReference type="Gene3D" id="3.30.200.20">
    <property type="entry name" value="Phosphorylase Kinase, domain 1"/>
    <property type="match status" value="1"/>
</dbReference>
<dbReference type="GO" id="GO:0046872">
    <property type="term" value="F:metal ion binding"/>
    <property type="evidence" value="ECO:0007669"/>
    <property type="project" value="UniProtKB-KW"/>
</dbReference>
<feature type="domain" description="GS" evidence="19">
    <location>
        <begin position="151"/>
        <end position="181"/>
    </location>
</feature>
<evidence type="ECO:0000256" key="2">
    <source>
        <dbReference type="ARBA" id="ARBA00009605"/>
    </source>
</evidence>
<sequence>MKLNRQITCKCDYCQETNSTCVTKGACLTILQRDSSTGEVKRGHACTYNPPADRLVCEPGYSTERPHQLYHCCYYNMCNVDTNVTLPSKTSGRSGRPSTAEVVAMIVSPVLVICLATVSIIYCYQKRNPQRQCILNDGSESPEEVLIPAGKSLCDLITNADISTGSGSGLPLLVQRTVARQITPIELIGSGRYGDVYRGQWRGEDVAVKIFSSREECSWFREAQIYQTVMLRHENILGFIAADNKDNGAWTQLWLITDYHANGSLYDYLQRVTLDMKSMLKLTISIASGLAHLHMEIIGTQGKPAIAHRDLKSRNILVKDNGTCCIADLGLAVCHNSEQDTLDIPYGNRVGTRRYMAPEFLEDSNQVRNFCAYKHGDIYAFGLVLWEITRRCICSDKCEDYQLPYFDKICVDPSIEEVWKVVCLEKYRPSHPNYWLQDQVMMRVAKLMQECWHHSPEARLPALRIKKTLQSLYTEECSDHCVKA</sequence>
<evidence type="ECO:0000256" key="13">
    <source>
        <dbReference type="ARBA" id="ARBA00023136"/>
    </source>
</evidence>
<keyword evidence="4 17" id="KW-0808">Transferase</keyword>
<organism evidence="20 21">
    <name type="scientific">Nematostella vectensis</name>
    <name type="common">Starlet sea anemone</name>
    <dbReference type="NCBI Taxonomy" id="45351"/>
    <lineage>
        <taxon>Eukaryota</taxon>
        <taxon>Metazoa</taxon>
        <taxon>Cnidaria</taxon>
        <taxon>Anthozoa</taxon>
        <taxon>Hexacorallia</taxon>
        <taxon>Actiniaria</taxon>
        <taxon>Edwardsiidae</taxon>
        <taxon>Nematostella</taxon>
    </lineage>
</organism>
<evidence type="ECO:0000256" key="7">
    <source>
        <dbReference type="ARBA" id="ARBA00022729"/>
    </source>
</evidence>
<evidence type="ECO:0000256" key="15">
    <source>
        <dbReference type="PROSITE-ProRule" id="PRU10141"/>
    </source>
</evidence>
<evidence type="ECO:0000256" key="4">
    <source>
        <dbReference type="ARBA" id="ARBA00022679"/>
    </source>
</evidence>
<evidence type="ECO:0000256" key="10">
    <source>
        <dbReference type="ARBA" id="ARBA00022840"/>
    </source>
</evidence>
<dbReference type="SMART" id="SM00467">
    <property type="entry name" value="GS"/>
    <property type="match status" value="1"/>
</dbReference>
<dbReference type="EMBL" id="DS470049">
    <property type="protein sequence ID" value="EDO30434.1"/>
    <property type="molecule type" value="Genomic_DNA"/>
</dbReference>
<keyword evidence="14 17" id="KW-0675">Receptor</keyword>
<dbReference type="PROSITE" id="PS00107">
    <property type="entry name" value="PROTEIN_KINASE_ATP"/>
    <property type="match status" value="1"/>
</dbReference>
<evidence type="ECO:0000313" key="21">
    <source>
        <dbReference type="Proteomes" id="UP000001593"/>
    </source>
</evidence>
<keyword evidence="7" id="KW-0732">Signal</keyword>
<evidence type="ECO:0000259" key="19">
    <source>
        <dbReference type="PROSITE" id="PS51256"/>
    </source>
</evidence>
<dbReference type="Pfam" id="PF08515">
    <property type="entry name" value="TGF_beta_GS"/>
    <property type="match status" value="1"/>
</dbReference>
<dbReference type="SUPFAM" id="SSF56112">
    <property type="entry name" value="Protein kinase-like (PK-like)"/>
    <property type="match status" value="1"/>
</dbReference>
<dbReference type="InterPro" id="IPR000333">
    <property type="entry name" value="TGFB_receptor"/>
</dbReference>
<dbReference type="Gene3D" id="2.10.60.10">
    <property type="entry name" value="CD59"/>
    <property type="match status" value="1"/>
</dbReference>
<feature type="binding site" evidence="15">
    <location>
        <position position="209"/>
    </location>
    <ligand>
        <name>ATP</name>
        <dbReference type="ChEBI" id="CHEBI:30616"/>
    </ligand>
</feature>
<name>A7T0S6_NEMVE</name>
<dbReference type="FunCoup" id="A7T0S6">
    <property type="interactions" value="500"/>
</dbReference>
<dbReference type="Gene3D" id="1.10.510.10">
    <property type="entry name" value="Transferase(Phosphotransferase) domain 1"/>
    <property type="match status" value="1"/>
</dbReference>
<evidence type="ECO:0000256" key="11">
    <source>
        <dbReference type="ARBA" id="ARBA00022842"/>
    </source>
</evidence>
<evidence type="ECO:0000256" key="6">
    <source>
        <dbReference type="ARBA" id="ARBA00022723"/>
    </source>
</evidence>
<evidence type="ECO:0000256" key="12">
    <source>
        <dbReference type="ARBA" id="ARBA00022989"/>
    </source>
</evidence>
<dbReference type="InterPro" id="IPR001245">
    <property type="entry name" value="Ser-Thr/Tyr_kinase_cat_dom"/>
</dbReference>
<dbReference type="PANTHER" id="PTHR23255:SF71">
    <property type="entry name" value="RECEPTOR PROTEIN SERINE_THREONINE KINASE"/>
    <property type="match status" value="1"/>
</dbReference>
<dbReference type="PRINTS" id="PR00653">
    <property type="entry name" value="ACTIVIN2R"/>
</dbReference>
<keyword evidence="5 17" id="KW-0812">Transmembrane</keyword>
<dbReference type="PhylomeDB" id="A7T0S6"/>
<feature type="transmembrane region" description="Helical" evidence="17">
    <location>
        <begin position="102"/>
        <end position="122"/>
    </location>
</feature>
<keyword evidence="11 17" id="KW-0460">Magnesium</keyword>
<dbReference type="SMART" id="SM00220">
    <property type="entry name" value="S_TKc"/>
    <property type="match status" value="1"/>
</dbReference>
<feature type="domain" description="Protein kinase" evidence="18">
    <location>
        <begin position="182"/>
        <end position="473"/>
    </location>
</feature>
<dbReference type="InterPro" id="IPR003605">
    <property type="entry name" value="GS_dom"/>
</dbReference>
<evidence type="ECO:0000256" key="3">
    <source>
        <dbReference type="ARBA" id="ARBA00022527"/>
    </source>
</evidence>
<comment type="cofactor">
    <cofactor evidence="17">
        <name>Mg(2+)</name>
        <dbReference type="ChEBI" id="CHEBI:18420"/>
    </cofactor>
    <cofactor evidence="17">
        <name>Mn(2+)</name>
        <dbReference type="ChEBI" id="CHEBI:29035"/>
    </cofactor>
</comment>
<dbReference type="InterPro" id="IPR011009">
    <property type="entry name" value="Kinase-like_dom_sf"/>
</dbReference>
<gene>
    <name evidence="20" type="ORF">NEMVEDRAFT_v1g140805</name>
</gene>
<reference evidence="20 21" key="1">
    <citation type="journal article" date="2007" name="Science">
        <title>Sea anemone genome reveals ancestral eumetazoan gene repertoire and genomic organization.</title>
        <authorList>
            <person name="Putnam N.H."/>
            <person name="Srivastava M."/>
            <person name="Hellsten U."/>
            <person name="Dirks B."/>
            <person name="Chapman J."/>
            <person name="Salamov A."/>
            <person name="Terry A."/>
            <person name="Shapiro H."/>
            <person name="Lindquist E."/>
            <person name="Kapitonov V.V."/>
            <person name="Jurka J."/>
            <person name="Genikhovich G."/>
            <person name="Grigoriev I.V."/>
            <person name="Lucas S.M."/>
            <person name="Steele R.E."/>
            <person name="Finnerty J.R."/>
            <person name="Technau U."/>
            <person name="Martindale M.Q."/>
            <person name="Rokhsar D.S."/>
        </authorList>
    </citation>
    <scope>NUCLEOTIDE SEQUENCE [LARGE SCALE GENOMIC DNA]</scope>
    <source>
        <strain evidence="21">CH2 X CH6</strain>
    </source>
</reference>
<dbReference type="eggNOG" id="KOG2052">
    <property type="taxonomic scope" value="Eukaryota"/>
</dbReference>
<keyword evidence="3 16" id="KW-0723">Serine/threonine-protein kinase</keyword>
<dbReference type="OMA" id="ITRRCIC"/>
<keyword evidence="21" id="KW-1185">Reference proteome</keyword>
<dbReference type="InterPro" id="IPR017441">
    <property type="entry name" value="Protein_kinase_ATP_BS"/>
</dbReference>
<keyword evidence="12 17" id="KW-1133">Transmembrane helix</keyword>
<dbReference type="FunFam" id="1.10.510.10:FF:000018">
    <property type="entry name" value="Receptor protein serine/threonine kinase"/>
    <property type="match status" value="1"/>
</dbReference>
<evidence type="ECO:0000313" key="20">
    <source>
        <dbReference type="EMBL" id="EDO30434.1"/>
    </source>
</evidence>
<dbReference type="InterPro" id="IPR000719">
    <property type="entry name" value="Prot_kinase_dom"/>
</dbReference>
<evidence type="ECO:0000256" key="1">
    <source>
        <dbReference type="ARBA" id="ARBA00004479"/>
    </source>
</evidence>
<evidence type="ECO:0000256" key="17">
    <source>
        <dbReference type="RuleBase" id="RU361271"/>
    </source>
</evidence>
<dbReference type="SUPFAM" id="SSF57302">
    <property type="entry name" value="Snake toxin-like"/>
    <property type="match status" value="1"/>
</dbReference>